<sequence>MATANTLWRSLAATALVLVLSTGHARAAEAPPPLPALGAELSGLTVSGISSGAFMAVQFQVAHAQLVSGAGVIAGGPYYCAEGSIRRALTQCMAPSWWAALPSLDELRARAEAIAGAGRIDPLEHLSDDRVWLFSGGRDSIVDTTVMERLAAFYGQWIAPSAIRFVKLPEAGHAMISIVAPAANPCGSEQSPFINRCGDFDAAGEMLGYLLGRLRPAASTLSGEMLRFDQGAFVAGKAIDAGLADAAYAFVPQACHSNACRVHVVFHGCRQSTAQIGRRFVDGAGYNRWADSNRIIVLYPQVEPRYGLALGSWQWLNNPFGCWDWWGYSGSDYATQGGVQIKAVRAMLERLAAPRQPQADPAARQP</sequence>
<accession>A0A011NY49</accession>
<dbReference type="InterPro" id="IPR029058">
    <property type="entry name" value="AB_hydrolase_fold"/>
</dbReference>
<dbReference type="Gene3D" id="3.40.50.1820">
    <property type="entry name" value="alpha/beta hydrolase"/>
    <property type="match status" value="2"/>
</dbReference>
<dbReference type="AlphaFoldDB" id="A0A011NY49"/>
<dbReference type="EMBL" id="JEMY01000033">
    <property type="protein sequence ID" value="EXI87618.1"/>
    <property type="molecule type" value="Genomic_DNA"/>
</dbReference>
<evidence type="ECO:0000313" key="3">
    <source>
        <dbReference type="Proteomes" id="UP000022141"/>
    </source>
</evidence>
<dbReference type="PANTHER" id="PTHR42972:SF8">
    <property type="entry name" value="POLYHYDROXYBUTYRATE DEPOLYMERASE"/>
    <property type="match status" value="1"/>
</dbReference>
<reference evidence="2" key="1">
    <citation type="submission" date="2014-02" db="EMBL/GenBank/DDBJ databases">
        <title>Expanding our view of genomic diversity in Candidatus Accumulibacter clades.</title>
        <authorList>
            <person name="Skennerton C.T."/>
            <person name="Barr J.J."/>
            <person name="Slater F.R."/>
            <person name="Bond P.L."/>
            <person name="Tyson G.W."/>
        </authorList>
    </citation>
    <scope>NUCLEOTIDE SEQUENCE [LARGE SCALE GENOMIC DNA]</scope>
</reference>
<dbReference type="eggNOG" id="COG3509">
    <property type="taxonomic scope" value="Bacteria"/>
</dbReference>
<dbReference type="SUPFAM" id="SSF53474">
    <property type="entry name" value="alpha/beta-Hydrolases"/>
    <property type="match status" value="1"/>
</dbReference>
<feature type="chain" id="PRO_5001461374" evidence="1">
    <location>
        <begin position="28"/>
        <end position="366"/>
    </location>
</feature>
<feature type="signal peptide" evidence="1">
    <location>
        <begin position="1"/>
        <end position="27"/>
    </location>
</feature>
<keyword evidence="1" id="KW-0732">Signal</keyword>
<organism evidence="2 3">
    <name type="scientific">Accumulibacter regalis</name>
    <dbReference type="NCBI Taxonomy" id="522306"/>
    <lineage>
        <taxon>Bacteria</taxon>
        <taxon>Pseudomonadati</taxon>
        <taxon>Pseudomonadota</taxon>
        <taxon>Betaproteobacteria</taxon>
        <taxon>Candidatus Accumulibacter</taxon>
    </lineage>
</organism>
<gene>
    <name evidence="2" type="ORF">AW11_02482</name>
</gene>
<dbReference type="PANTHER" id="PTHR42972">
    <property type="entry name" value="TOL-PAL SYSTEM PROTEIN TOLB"/>
    <property type="match status" value="1"/>
</dbReference>
<keyword evidence="3" id="KW-1185">Reference proteome</keyword>
<dbReference type="PATRIC" id="fig|1454004.3.peg.2565"/>
<proteinExistence type="predicted"/>
<protein>
    <submittedName>
        <fullName evidence="2">Esterase, PHB depolymerase family</fullName>
    </submittedName>
</protein>
<evidence type="ECO:0000256" key="1">
    <source>
        <dbReference type="SAM" id="SignalP"/>
    </source>
</evidence>
<dbReference type="STRING" id="1454004.AW11_02482"/>
<evidence type="ECO:0000313" key="2">
    <source>
        <dbReference type="EMBL" id="EXI87618.1"/>
    </source>
</evidence>
<dbReference type="Proteomes" id="UP000022141">
    <property type="component" value="Unassembled WGS sequence"/>
</dbReference>
<comment type="caution">
    <text evidence="2">The sequence shown here is derived from an EMBL/GenBank/DDBJ whole genome shotgun (WGS) entry which is preliminary data.</text>
</comment>
<name>A0A011NY49_ACCRE</name>